<gene>
    <name evidence="1" type="ORF">SAMN02745108_00801</name>
</gene>
<proteinExistence type="predicted"/>
<dbReference type="AlphaFoldDB" id="A0A1T4L8T2"/>
<dbReference type="EMBL" id="FUWU01000010">
    <property type="protein sequence ID" value="SJZ50968.1"/>
    <property type="molecule type" value="Genomic_DNA"/>
</dbReference>
<sequence>MGENDSFRRGTPCYDGMRFTHLNDDFTLLVACYDVRFIV</sequence>
<reference evidence="1 2" key="1">
    <citation type="submission" date="2017-02" db="EMBL/GenBank/DDBJ databases">
        <authorList>
            <person name="Peterson S.W."/>
        </authorList>
    </citation>
    <scope>NUCLEOTIDE SEQUENCE [LARGE SCALE GENOMIC DNA]</scope>
    <source>
        <strain evidence="1 2">ATCC 43854</strain>
    </source>
</reference>
<evidence type="ECO:0000313" key="2">
    <source>
        <dbReference type="Proteomes" id="UP000190449"/>
    </source>
</evidence>
<dbReference type="STRING" id="28122.SAMN02745108_00801"/>
<dbReference type="Proteomes" id="UP000190449">
    <property type="component" value="Unassembled WGS sequence"/>
</dbReference>
<organism evidence="1 2">
    <name type="scientific">Fibrobacter intestinalis</name>
    <dbReference type="NCBI Taxonomy" id="28122"/>
    <lineage>
        <taxon>Bacteria</taxon>
        <taxon>Pseudomonadati</taxon>
        <taxon>Fibrobacterota</taxon>
        <taxon>Fibrobacteria</taxon>
        <taxon>Fibrobacterales</taxon>
        <taxon>Fibrobacteraceae</taxon>
        <taxon>Fibrobacter</taxon>
    </lineage>
</organism>
<evidence type="ECO:0000313" key="1">
    <source>
        <dbReference type="EMBL" id="SJZ50968.1"/>
    </source>
</evidence>
<protein>
    <submittedName>
        <fullName evidence="1">Uncharacterized protein</fullName>
    </submittedName>
</protein>
<name>A0A1T4L8T2_9BACT</name>
<accession>A0A1T4L8T2</accession>